<keyword evidence="4" id="KW-1185">Reference proteome</keyword>
<dbReference type="InterPro" id="IPR028728">
    <property type="entry name" value="Astrin"/>
</dbReference>
<proteinExistence type="predicted"/>
<dbReference type="GO" id="GO:0051301">
    <property type="term" value="P:cell division"/>
    <property type="evidence" value="ECO:0007669"/>
    <property type="project" value="InterPro"/>
</dbReference>
<feature type="compositionally biased region" description="Basic and acidic residues" evidence="2">
    <location>
        <begin position="1283"/>
        <end position="1292"/>
    </location>
</feature>
<feature type="compositionally biased region" description="Polar residues" evidence="2">
    <location>
        <begin position="388"/>
        <end position="405"/>
    </location>
</feature>
<feature type="region of interest" description="Disordered" evidence="2">
    <location>
        <begin position="1"/>
        <end position="21"/>
    </location>
</feature>
<dbReference type="STRING" id="8078.ENSFHEP00000017154"/>
<reference evidence="3" key="2">
    <citation type="submission" date="2025-09" db="UniProtKB">
        <authorList>
            <consortium name="Ensembl"/>
        </authorList>
    </citation>
    <scope>IDENTIFICATION</scope>
</reference>
<dbReference type="PANTHER" id="PTHR15347:SF1">
    <property type="entry name" value="SPERM-ASSOCIATED ANTIGEN 5"/>
    <property type="match status" value="1"/>
</dbReference>
<organism evidence="3 4">
    <name type="scientific">Fundulus heteroclitus</name>
    <name type="common">Killifish</name>
    <name type="synonym">Mummichog</name>
    <dbReference type="NCBI Taxonomy" id="8078"/>
    <lineage>
        <taxon>Eukaryota</taxon>
        <taxon>Metazoa</taxon>
        <taxon>Chordata</taxon>
        <taxon>Craniata</taxon>
        <taxon>Vertebrata</taxon>
        <taxon>Euteleostomi</taxon>
        <taxon>Actinopterygii</taxon>
        <taxon>Neopterygii</taxon>
        <taxon>Teleostei</taxon>
        <taxon>Neoteleostei</taxon>
        <taxon>Acanthomorphata</taxon>
        <taxon>Ovalentaria</taxon>
        <taxon>Atherinomorphae</taxon>
        <taxon>Cyprinodontiformes</taxon>
        <taxon>Fundulidae</taxon>
        <taxon>Fundulus</taxon>
    </lineage>
</organism>
<keyword evidence="1" id="KW-0175">Coiled coil</keyword>
<evidence type="ECO:0000256" key="2">
    <source>
        <dbReference type="SAM" id="MobiDB-lite"/>
    </source>
</evidence>
<feature type="region of interest" description="Disordered" evidence="2">
    <location>
        <begin position="382"/>
        <end position="489"/>
    </location>
</feature>
<dbReference type="PANTHER" id="PTHR15347">
    <property type="entry name" value="SPERM-ASSOCIATED ANTIGEN 5"/>
    <property type="match status" value="1"/>
</dbReference>
<feature type="coiled-coil region" evidence="1">
    <location>
        <begin position="1181"/>
        <end position="1250"/>
    </location>
</feature>
<feature type="region of interest" description="Disordered" evidence="2">
    <location>
        <begin position="322"/>
        <end position="369"/>
    </location>
</feature>
<dbReference type="Ensembl" id="ENSFHET00000025776.1">
    <property type="protein sequence ID" value="ENSFHEP00000017154.1"/>
    <property type="gene ID" value="ENSFHEG00000018860.1"/>
</dbReference>
<feature type="coiled-coil region" evidence="1">
    <location>
        <begin position="1003"/>
        <end position="1086"/>
    </location>
</feature>
<dbReference type="Proteomes" id="UP000265000">
    <property type="component" value="Unplaced"/>
</dbReference>
<protein>
    <submittedName>
        <fullName evidence="3">Sperm associated antigen 5</fullName>
    </submittedName>
</protein>
<evidence type="ECO:0000256" key="1">
    <source>
        <dbReference type="SAM" id="Coils"/>
    </source>
</evidence>
<feature type="region of interest" description="Disordered" evidence="2">
    <location>
        <begin position="1279"/>
        <end position="1303"/>
    </location>
</feature>
<feature type="compositionally biased region" description="Low complexity" evidence="2">
    <location>
        <begin position="1"/>
        <end position="13"/>
    </location>
</feature>
<dbReference type="GeneTree" id="ENSGT00940000167108"/>
<evidence type="ECO:0000313" key="3">
    <source>
        <dbReference type="Ensembl" id="ENSFHEP00000017154.1"/>
    </source>
</evidence>
<reference evidence="3" key="1">
    <citation type="submission" date="2025-08" db="UniProtKB">
        <authorList>
            <consortium name="Ensembl"/>
        </authorList>
    </citation>
    <scope>IDENTIFICATION</scope>
</reference>
<feature type="region of interest" description="Disordered" evidence="2">
    <location>
        <begin position="129"/>
        <end position="148"/>
    </location>
</feature>
<feature type="coiled-coil region" evidence="1">
    <location>
        <begin position="1385"/>
        <end position="1580"/>
    </location>
</feature>
<dbReference type="GO" id="GO:0051988">
    <property type="term" value="P:regulation of attachment of spindle microtubules to kinetochore"/>
    <property type="evidence" value="ECO:0007669"/>
    <property type="project" value="InterPro"/>
</dbReference>
<name>A0A3Q2PVC1_FUNHE</name>
<evidence type="ECO:0000313" key="4">
    <source>
        <dbReference type="Proteomes" id="UP000265000"/>
    </source>
</evidence>
<accession>A0A3Q2PVC1</accession>
<sequence>MSHSSVEDGSSSRSGERTPLRSLDNEVLHLSTCSSRLRSKLSGDTVKASRADVHLWDTPTPRLGSSAFTKGTAVIPTSTDTTQTVCRLGDVTFRSFVCSGNEVEIPASSDCEGQSLIVPVDGTSFTAEVEDDTAASPSRMEQSCGEHLEHPYSNPAVDPPALCDPAGDSDDEQRFTCKSFACDGGEVEVSDSTGSREETIPLPRDELWDPLQDDGTISADCTQLSPLEHVDHLYCLSENDPASTSQGSENAAEGLADLTLKPFNCTGGEVEISEDAGPAHETIPLVYAGFGCSSYNYTMDASLWATASYGGLEISKDHQEHPYCDVKSDSSSLAENPDPVPDPPPCSAEAEEGKRRNSMALTDQDENAGVSSISVAVGNAGDSEEAQLSENISHPSEDQSGNASMVPSPEENPAGGESEPANSRLEDGETVSDTRPPPRTESPPTDASLQAVGDGWDAEHPEGTPSPSAVHRTTDASGCRRLAAPAEAPLQEEVQQGLDHVSLSVSQPPESSDVKDSALGSLGPVLCDSAEKAAEASPDVLKALSECPSIASALQLLSPVVKRASLSLFKLPTGPDKDGFLAEDSTLEGERNLVDVEPAGLFAGQLESPMPRPLFNSTVVGMKSQEELSREKPRPEAAPLVFEGHLQQQLRQMAEFLITACGKMGSTSAPPPAAFSPPAGRAAPAEARSVCVGTSPVKLMDHSLNTSGIFVRKRTFSVADCCTSTDPLVWNLSPCSLEGFPRQELEQRLMSSMIMVEALVQQLAAARAQGPHSSGPAPSDLREKLVQTDHTELSQTTMYRELYLEALSRIKELELDGCSRQTLVQSMQDMTATISSLSSDTDAALSNVKKMGETIREDHLSLVSHYERIKSLVEKSKETQTRSLEKVKEVLHQRNQMKTQMEEAFASKEAAFSAMDQLRAHCGSEISALEKCVGSQQELLAALNQAYPDQVALNETCHQRLNSVSNILSQTMEEHSSLLTELCTVRGLLQKTAPMLVQLNQKAAAALRERDEHCSARERAEEEREQIEEELNETNLNLQTATQQISDLNLQITVLASEIGVLQQKLTDKDEEAAQLERKVTELSATISSSLASYTFLKQALDAETTKLQDSWKDLHQANERADQLTASLEESEQRVCELSRALAQSDERLGQLQNLTQSQSVQIQQLQDVCTQLGGVQEMNEFLQMENELVREQVAESEQTLRTNLHALRERNVQCEDLKGEVSKLLVENQRLREELETTRSAADGARMELQESRDQAVREISVVCRTLQALTNELQASLSDQRQDQRKSEESAALANAEPRQSSSSFVNSVILALTAEEQEDVRTDSPCDAPEPQGLLSETSAFSRVAARIPKQKSNTVQDEERERRSVAELLSGLGGTATELINTLNLVLQRREAQLQELHNTICALQVEQQTSNSRHQAEVLELQQELRRLNSLVERGNTALQHKAQDKKTLNKLFADIQEAQEILSKHKSDNNELRKEVAGLRHALQQTTAESQFLREELRRGAGPSTVPMQQVEEKIQLLKEVERLKAGLLEAEQAKVKLVSRAKRHQIIHQTNLQKTENELQILNHMINKVRETLLSVPEVVKRCEQLQQLVDYLG</sequence>